<protein>
    <submittedName>
        <fullName evidence="2">Uncharacterized protein</fullName>
    </submittedName>
</protein>
<keyword evidence="1" id="KW-1133">Transmembrane helix</keyword>
<name>A0A1J5S8E8_9ZZZZ</name>
<dbReference type="AlphaFoldDB" id="A0A1J5S8E8"/>
<dbReference type="EMBL" id="MLJW01000147">
    <property type="protein sequence ID" value="OIQ96541.1"/>
    <property type="molecule type" value="Genomic_DNA"/>
</dbReference>
<keyword evidence="1" id="KW-0472">Membrane</keyword>
<feature type="transmembrane region" description="Helical" evidence="1">
    <location>
        <begin position="59"/>
        <end position="82"/>
    </location>
</feature>
<feature type="transmembrane region" description="Helical" evidence="1">
    <location>
        <begin position="195"/>
        <end position="214"/>
    </location>
</feature>
<gene>
    <name evidence="2" type="ORF">GALL_214780</name>
</gene>
<feature type="transmembrane region" description="Helical" evidence="1">
    <location>
        <begin position="28"/>
        <end position="52"/>
    </location>
</feature>
<comment type="caution">
    <text evidence="2">The sequence shown here is derived from an EMBL/GenBank/DDBJ whole genome shotgun (WGS) entry which is preliminary data.</text>
</comment>
<accession>A0A1J5S8E8</accession>
<evidence type="ECO:0000313" key="2">
    <source>
        <dbReference type="EMBL" id="OIQ96541.1"/>
    </source>
</evidence>
<reference evidence="2" key="1">
    <citation type="submission" date="2016-10" db="EMBL/GenBank/DDBJ databases">
        <title>Sequence of Gallionella enrichment culture.</title>
        <authorList>
            <person name="Poehlein A."/>
            <person name="Muehling M."/>
            <person name="Daniel R."/>
        </authorList>
    </citation>
    <scope>NUCLEOTIDE SEQUENCE</scope>
</reference>
<feature type="transmembrane region" description="Helical" evidence="1">
    <location>
        <begin position="166"/>
        <end position="189"/>
    </location>
</feature>
<evidence type="ECO:0000256" key="1">
    <source>
        <dbReference type="SAM" id="Phobius"/>
    </source>
</evidence>
<feature type="transmembrane region" description="Helical" evidence="1">
    <location>
        <begin position="140"/>
        <end position="159"/>
    </location>
</feature>
<keyword evidence="1" id="KW-0812">Transmembrane</keyword>
<feature type="transmembrane region" description="Helical" evidence="1">
    <location>
        <begin position="94"/>
        <end position="111"/>
    </location>
</feature>
<sequence length="236" mass="26129">MAARRLLIMMVLTSARLRLTLQLLATLAVLAWLPGNALKLFAFLVIWALGFGRISRPELLLMLGINALFVLMNLGALHQAVFRFNRPDALGMPIYEFVMWGFYILNTLRFLDGRPPRGRLWVTLGLAAMFALPFSTVGDATALTLVSAAILALCLAFYHERMDLAYVLYMVVMGATVEYIGVATGQWSYPGTGGVPLWFATMWGGIGLFSRRLLLPLLCQDTETTRSEGVGPYQGF</sequence>
<organism evidence="2">
    <name type="scientific">mine drainage metagenome</name>
    <dbReference type="NCBI Taxonomy" id="410659"/>
    <lineage>
        <taxon>unclassified sequences</taxon>
        <taxon>metagenomes</taxon>
        <taxon>ecological metagenomes</taxon>
    </lineage>
</organism>
<proteinExistence type="predicted"/>